<dbReference type="Gene3D" id="3.60.9.10">
    <property type="entry name" value="Aldehyde ferredoxin oxidoreductase, N-terminal domain"/>
    <property type="match status" value="1"/>
</dbReference>
<protein>
    <submittedName>
        <fullName evidence="1">Uncharacterized protein</fullName>
    </submittedName>
</protein>
<accession>A0A7C5QM21</accession>
<dbReference type="EMBL" id="DRWN01000003">
    <property type="protein sequence ID" value="HHK67555.1"/>
    <property type="molecule type" value="Genomic_DNA"/>
</dbReference>
<organism evidence="1">
    <name type="scientific">Caldiarchaeum subterraneum</name>
    <dbReference type="NCBI Taxonomy" id="311458"/>
    <lineage>
        <taxon>Archaea</taxon>
        <taxon>Nitrososphaerota</taxon>
        <taxon>Candidatus Caldarchaeales</taxon>
        <taxon>Candidatus Caldarchaeaceae</taxon>
        <taxon>Candidatus Caldarchaeum</taxon>
    </lineage>
</organism>
<dbReference type="SUPFAM" id="SSF56228">
    <property type="entry name" value="Aldehyde ferredoxin oxidoreductase, N-terminal domain"/>
    <property type="match status" value="1"/>
</dbReference>
<gene>
    <name evidence="1" type="ORF">ENM11_00150</name>
</gene>
<reference evidence="1" key="1">
    <citation type="journal article" date="2020" name="mSystems">
        <title>Genome- and Community-Level Interaction Insights into Carbon Utilization and Element Cycling Functions of Hydrothermarchaeota in Hydrothermal Sediment.</title>
        <authorList>
            <person name="Zhou Z."/>
            <person name="Liu Y."/>
            <person name="Xu W."/>
            <person name="Pan J."/>
            <person name="Luo Z.H."/>
            <person name="Li M."/>
        </authorList>
    </citation>
    <scope>NUCLEOTIDE SEQUENCE [LARGE SCALE GENOMIC DNA]</scope>
    <source>
        <strain evidence="1">SpSt-1056</strain>
    </source>
</reference>
<proteinExistence type="predicted"/>
<dbReference type="AlphaFoldDB" id="A0A7C5QM21"/>
<name>A0A7C5QM21_CALS0</name>
<evidence type="ECO:0000313" key="1">
    <source>
        <dbReference type="EMBL" id="HHK67555.1"/>
    </source>
</evidence>
<dbReference type="InterPro" id="IPR036503">
    <property type="entry name" value="Ald_Fedxn_OxRdtase_N_sf"/>
</dbReference>
<comment type="caution">
    <text evidence="1">The sequence shown here is derived from an EMBL/GenBank/DDBJ whole genome shotgun (WGS) entry which is preliminary data.</text>
</comment>
<sequence length="50" mass="5369">MHFREGPRGKASGRTGLGAVFGSKKVKALVIIGDEKDMLKPTPKLTKTSE</sequence>